<dbReference type="AlphaFoldDB" id="A0AAW0DK43"/>
<proteinExistence type="predicted"/>
<evidence type="ECO:0000313" key="4">
    <source>
        <dbReference type="Proteomes" id="UP001383192"/>
    </source>
</evidence>
<feature type="transmembrane region" description="Helical" evidence="2">
    <location>
        <begin position="347"/>
        <end position="372"/>
    </location>
</feature>
<dbReference type="CDD" id="cd12087">
    <property type="entry name" value="TM_EGFR-like"/>
    <property type="match status" value="1"/>
</dbReference>
<protein>
    <recommendedName>
        <fullName evidence="5">Transmembrane protein</fullName>
    </recommendedName>
</protein>
<keyword evidence="2" id="KW-0812">Transmembrane</keyword>
<dbReference type="Gene3D" id="2.60.120.260">
    <property type="entry name" value="Galactose-binding domain-like"/>
    <property type="match status" value="2"/>
</dbReference>
<comment type="caution">
    <text evidence="3">The sequence shown here is derived from an EMBL/GenBank/DDBJ whole genome shotgun (WGS) entry which is preliminary data.</text>
</comment>
<name>A0AAW0DK43_9AGAR</name>
<dbReference type="EMBL" id="JAYKXP010000013">
    <property type="protein sequence ID" value="KAK7051257.1"/>
    <property type="molecule type" value="Genomic_DNA"/>
</dbReference>
<sequence length="485" mass="52346">MATLVAYPSERRFPRKVVVDDSDARISYSNNWTFDVGSFDDIGSLGAPYNHTMHGTGVSGSTLNFTFEGGFIQVWGAKETRNTVQNTTIIDDDLTRLASWKCLVDGDEIPRINYLTNVDQITNNLLCEASGLASGTHVLTVDVAIGNSTTQVFWFDKIEYVPPDWQDSGLEGEILKIDSSDPSIRYDNGTGSWQERPAGGLIANTTDVAGESLSFKFNGTSVSLFGFISGSISKRQASNAVYSIDGSPDTLFEISGSRPSPTNSSVLLSRFNEPLFTTPDLELGTHDMKITFTGVRTGGDPLQWLTVDYFYVNASAGSGNSVDSGPGQGSLDPNAASENSGTGRPNIGAIIGGTVGGVAGILLLALGVFIFLRRRTSVKPIAKAEYQEDFNHASAINPNERYMRSQPLLDTTPISPESSTFSDAGRYATTTPSAKHPGTISWQSTSTSPAGRMLWERHHQDSGIRYPTQQQEMEVVDVPPGYTAQ</sequence>
<feature type="region of interest" description="Disordered" evidence="1">
    <location>
        <begin position="321"/>
        <end position="340"/>
    </location>
</feature>
<evidence type="ECO:0000313" key="3">
    <source>
        <dbReference type="EMBL" id="KAK7051257.1"/>
    </source>
</evidence>
<gene>
    <name evidence="3" type="ORF">VNI00_004757</name>
</gene>
<reference evidence="3 4" key="1">
    <citation type="submission" date="2024-01" db="EMBL/GenBank/DDBJ databases">
        <title>A draft genome for a cacao thread blight-causing isolate of Paramarasmius palmivorus.</title>
        <authorList>
            <person name="Baruah I.K."/>
            <person name="Bukari Y."/>
            <person name="Amoako-Attah I."/>
            <person name="Meinhardt L.W."/>
            <person name="Bailey B.A."/>
            <person name="Cohen S.P."/>
        </authorList>
    </citation>
    <scope>NUCLEOTIDE SEQUENCE [LARGE SCALE GENOMIC DNA]</scope>
    <source>
        <strain evidence="3 4">GH-12</strain>
    </source>
</reference>
<dbReference type="Proteomes" id="UP001383192">
    <property type="component" value="Unassembled WGS sequence"/>
</dbReference>
<keyword evidence="2" id="KW-1133">Transmembrane helix</keyword>
<evidence type="ECO:0000256" key="2">
    <source>
        <dbReference type="SAM" id="Phobius"/>
    </source>
</evidence>
<keyword evidence="2" id="KW-0472">Membrane</keyword>
<feature type="compositionally biased region" description="Polar residues" evidence="1">
    <location>
        <begin position="409"/>
        <end position="433"/>
    </location>
</feature>
<feature type="region of interest" description="Disordered" evidence="1">
    <location>
        <begin position="409"/>
        <end position="448"/>
    </location>
</feature>
<evidence type="ECO:0008006" key="5">
    <source>
        <dbReference type="Google" id="ProtNLM"/>
    </source>
</evidence>
<keyword evidence="4" id="KW-1185">Reference proteome</keyword>
<organism evidence="3 4">
    <name type="scientific">Paramarasmius palmivorus</name>
    <dbReference type="NCBI Taxonomy" id="297713"/>
    <lineage>
        <taxon>Eukaryota</taxon>
        <taxon>Fungi</taxon>
        <taxon>Dikarya</taxon>
        <taxon>Basidiomycota</taxon>
        <taxon>Agaricomycotina</taxon>
        <taxon>Agaricomycetes</taxon>
        <taxon>Agaricomycetidae</taxon>
        <taxon>Agaricales</taxon>
        <taxon>Marasmiineae</taxon>
        <taxon>Marasmiaceae</taxon>
        <taxon>Paramarasmius</taxon>
    </lineage>
</organism>
<evidence type="ECO:0000256" key="1">
    <source>
        <dbReference type="SAM" id="MobiDB-lite"/>
    </source>
</evidence>
<accession>A0AAW0DK43</accession>